<reference evidence="2" key="1">
    <citation type="submission" date="2021-06" db="EMBL/GenBank/DDBJ databases">
        <authorList>
            <person name="Hodson N. C."/>
            <person name="Mongue J. A."/>
            <person name="Jaron S. K."/>
        </authorList>
    </citation>
    <scope>NUCLEOTIDE SEQUENCE</scope>
</reference>
<comment type="caution">
    <text evidence="2">The sequence shown here is derived from an EMBL/GenBank/DDBJ whole genome shotgun (WGS) entry which is preliminary data.</text>
</comment>
<keyword evidence="3" id="KW-1185">Reference proteome</keyword>
<feature type="compositionally biased region" description="Polar residues" evidence="1">
    <location>
        <begin position="187"/>
        <end position="201"/>
    </location>
</feature>
<accession>A0A8J2JBH7</accession>
<organism evidence="2 3">
    <name type="scientific">Allacma fusca</name>
    <dbReference type="NCBI Taxonomy" id="39272"/>
    <lineage>
        <taxon>Eukaryota</taxon>
        <taxon>Metazoa</taxon>
        <taxon>Ecdysozoa</taxon>
        <taxon>Arthropoda</taxon>
        <taxon>Hexapoda</taxon>
        <taxon>Collembola</taxon>
        <taxon>Symphypleona</taxon>
        <taxon>Sminthuridae</taxon>
        <taxon>Allacma</taxon>
    </lineage>
</organism>
<dbReference type="EMBL" id="CAJVCH010038961">
    <property type="protein sequence ID" value="CAG7716486.1"/>
    <property type="molecule type" value="Genomic_DNA"/>
</dbReference>
<proteinExistence type="predicted"/>
<gene>
    <name evidence="2" type="ORF">AFUS01_LOCUS5993</name>
</gene>
<protein>
    <submittedName>
        <fullName evidence="2">Uncharacterized protein</fullName>
    </submittedName>
</protein>
<evidence type="ECO:0000313" key="3">
    <source>
        <dbReference type="Proteomes" id="UP000708208"/>
    </source>
</evidence>
<evidence type="ECO:0000313" key="2">
    <source>
        <dbReference type="EMBL" id="CAG7716486.1"/>
    </source>
</evidence>
<dbReference type="OrthoDB" id="432483at2759"/>
<feature type="compositionally biased region" description="Polar residues" evidence="1">
    <location>
        <begin position="163"/>
        <end position="172"/>
    </location>
</feature>
<feature type="region of interest" description="Disordered" evidence="1">
    <location>
        <begin position="91"/>
        <end position="205"/>
    </location>
</feature>
<dbReference type="Proteomes" id="UP000708208">
    <property type="component" value="Unassembled WGS sequence"/>
</dbReference>
<sequence>MSPSNLRGSGRSHGTYEIFKLAGFDCMGLRTRFFCSQLVAPIRDENGDICLYILNYEDLTATSQDEQSPQEAPNHLMSRCDYYPIDRAKQSVRQSLRRKGSTRNSSVRSKQGHESLPTIHAGRQSPSEIVIEPKVQIQSPSRRPLPKKHSESPTEISVRKPLLSSSASTYTWNRGGDGRRSGSSPRTNSQIPPSSSTTFASISHPYKEKERAAILKLSRKTSGEKPVGKTFVKPPVVGVQPSESASFSIQSENSEARGWPAPIIAPSTPSTVTAQSIAQLRTASSLDRIESVSTQVVSAMPSRASTSNLSANILEWKGNGHLLVRPHTIDNIYLKAQKSQMKGFPNVSNSDSDLARHRISVIEPRTSREKKSPSLSNLTHQDGLSRYKMSIQENGSGKFFQGVKVGEKVAQETCCFPRPW</sequence>
<evidence type="ECO:0000256" key="1">
    <source>
        <dbReference type="SAM" id="MobiDB-lite"/>
    </source>
</evidence>
<name>A0A8J2JBH7_9HEXA</name>
<dbReference type="AlphaFoldDB" id="A0A8J2JBH7"/>